<gene>
    <name evidence="8" type="ORF">Vbra_12257</name>
</gene>
<evidence type="ECO:0008006" key="10">
    <source>
        <dbReference type="Google" id="ProtNLM"/>
    </source>
</evidence>
<keyword evidence="3 7" id="KW-0812">Transmembrane</keyword>
<organism evidence="8 9">
    <name type="scientific">Vitrella brassicaformis (strain CCMP3155)</name>
    <dbReference type="NCBI Taxonomy" id="1169540"/>
    <lineage>
        <taxon>Eukaryota</taxon>
        <taxon>Sar</taxon>
        <taxon>Alveolata</taxon>
        <taxon>Colpodellida</taxon>
        <taxon>Vitrellaceae</taxon>
        <taxon>Vitrella</taxon>
    </lineage>
</organism>
<protein>
    <recommendedName>
        <fullName evidence="10">Sec-independent protein translocase protein TatC</fullName>
    </recommendedName>
</protein>
<dbReference type="Proteomes" id="UP000041254">
    <property type="component" value="Unassembled WGS sequence"/>
</dbReference>
<feature type="transmembrane region" description="Helical" evidence="7">
    <location>
        <begin position="97"/>
        <end position="115"/>
    </location>
</feature>
<dbReference type="GO" id="GO:0043953">
    <property type="term" value="P:protein transport by the Tat complex"/>
    <property type="evidence" value="ECO:0007669"/>
    <property type="project" value="TreeGrafter"/>
</dbReference>
<evidence type="ECO:0000256" key="5">
    <source>
        <dbReference type="ARBA" id="ARBA00023136"/>
    </source>
</evidence>
<dbReference type="InParanoid" id="A0A0G4EL43"/>
<keyword evidence="5 7" id="KW-0472">Membrane</keyword>
<dbReference type="EMBL" id="CDMY01000255">
    <property type="protein sequence ID" value="CEL97672.1"/>
    <property type="molecule type" value="Genomic_DNA"/>
</dbReference>
<comment type="similarity">
    <text evidence="2">Belongs to the TatC family.</text>
</comment>
<dbReference type="PRINTS" id="PR01840">
    <property type="entry name" value="TATCFAMILY"/>
</dbReference>
<reference evidence="8 9" key="1">
    <citation type="submission" date="2014-11" db="EMBL/GenBank/DDBJ databases">
        <authorList>
            <person name="Zhu J."/>
            <person name="Qi W."/>
            <person name="Song R."/>
        </authorList>
    </citation>
    <scope>NUCLEOTIDE SEQUENCE [LARGE SCALE GENOMIC DNA]</scope>
</reference>
<feature type="transmembrane region" description="Helical" evidence="7">
    <location>
        <begin position="292"/>
        <end position="316"/>
    </location>
</feature>
<evidence type="ECO:0000256" key="1">
    <source>
        <dbReference type="ARBA" id="ARBA00004141"/>
    </source>
</evidence>
<dbReference type="OrthoDB" id="419554at2759"/>
<proteinExistence type="inferred from homology"/>
<dbReference type="GO" id="GO:0009977">
    <property type="term" value="F:proton motive force dependent protein transmembrane transporter activity"/>
    <property type="evidence" value="ECO:0007669"/>
    <property type="project" value="TreeGrafter"/>
</dbReference>
<evidence type="ECO:0000313" key="9">
    <source>
        <dbReference type="Proteomes" id="UP000041254"/>
    </source>
</evidence>
<feature type="transmembrane region" description="Helical" evidence="7">
    <location>
        <begin position="181"/>
        <end position="201"/>
    </location>
</feature>
<feature type="transmembrane region" description="Helical" evidence="7">
    <location>
        <begin position="142"/>
        <end position="169"/>
    </location>
</feature>
<evidence type="ECO:0000256" key="7">
    <source>
        <dbReference type="SAM" id="Phobius"/>
    </source>
</evidence>
<evidence type="ECO:0000256" key="6">
    <source>
        <dbReference type="SAM" id="MobiDB-lite"/>
    </source>
</evidence>
<dbReference type="STRING" id="1169540.A0A0G4EL43"/>
<dbReference type="Pfam" id="PF00902">
    <property type="entry name" value="TatC"/>
    <property type="match status" value="1"/>
</dbReference>
<evidence type="ECO:0000256" key="3">
    <source>
        <dbReference type="ARBA" id="ARBA00022692"/>
    </source>
</evidence>
<dbReference type="GO" id="GO:0065002">
    <property type="term" value="P:intracellular protein transmembrane transport"/>
    <property type="evidence" value="ECO:0007669"/>
    <property type="project" value="TreeGrafter"/>
</dbReference>
<comment type="subcellular location">
    <subcellularLocation>
        <location evidence="1">Membrane</location>
        <topology evidence="1">Multi-pass membrane protein</topology>
    </subcellularLocation>
</comment>
<feature type="region of interest" description="Disordered" evidence="6">
    <location>
        <begin position="36"/>
        <end position="56"/>
    </location>
</feature>
<dbReference type="PANTHER" id="PTHR30371:SF0">
    <property type="entry name" value="SEC-INDEPENDENT PROTEIN TRANSLOCASE PROTEIN TATC, CHLOROPLASTIC-RELATED"/>
    <property type="match status" value="1"/>
</dbReference>
<dbReference type="InterPro" id="IPR002033">
    <property type="entry name" value="TatC"/>
</dbReference>
<dbReference type="OMA" id="AWAFIAP"/>
<evidence type="ECO:0000256" key="2">
    <source>
        <dbReference type="ARBA" id="ARBA00008882"/>
    </source>
</evidence>
<sequence>MMTLYCPPSLAFTPSAIRPVALPLRLSASRFRSSPLGQPALSAARPSRTDDTSPPDLPDGAEEVWWDFPVGPDAPPLSFSEREVLPAEHDMELRDRLIFSGSFFGVLGLLLLFMASDKAAATLIGTAERLGLDLYLESPDDAFYALLWSAFTLALACALPNFYGQLIAYIQPSLRRSERQVVTVGALMSFSLLVGGIVFAVKGVMPFYLGVIMQSVGWIGAPNIEPLWSLRRFIDTTGSVALLTVLLFQLPILEVGLGLAGVLTSDKLIEVWRYVLVGSTLLSAVITPTTDAFTQIVTAGMINGLYGIGILGLKWFEANREKEKTI</sequence>
<name>A0A0G4EL43_VITBC</name>
<feature type="transmembrane region" description="Helical" evidence="7">
    <location>
        <begin position="240"/>
        <end position="263"/>
    </location>
</feature>
<keyword evidence="4 7" id="KW-1133">Transmembrane helix</keyword>
<dbReference type="GO" id="GO:0033281">
    <property type="term" value="C:TAT protein transport complex"/>
    <property type="evidence" value="ECO:0007669"/>
    <property type="project" value="TreeGrafter"/>
</dbReference>
<accession>A0A0G4EL43</accession>
<evidence type="ECO:0000313" key="8">
    <source>
        <dbReference type="EMBL" id="CEL97672.1"/>
    </source>
</evidence>
<evidence type="ECO:0000256" key="4">
    <source>
        <dbReference type="ARBA" id="ARBA00022989"/>
    </source>
</evidence>
<dbReference type="VEuPathDB" id="CryptoDB:Vbra_12257"/>
<keyword evidence="9" id="KW-1185">Reference proteome</keyword>
<dbReference type="PANTHER" id="PTHR30371">
    <property type="entry name" value="SEC-INDEPENDENT PROTEIN TRANSLOCASE PROTEIN TATC"/>
    <property type="match status" value="1"/>
</dbReference>
<dbReference type="AlphaFoldDB" id="A0A0G4EL43"/>